<evidence type="ECO:0000259" key="6">
    <source>
        <dbReference type="SMART" id="SM00732"/>
    </source>
</evidence>
<dbReference type="GO" id="GO:0000967">
    <property type="term" value="P:rRNA 5'-end processing"/>
    <property type="evidence" value="ECO:0007669"/>
    <property type="project" value="UniProtKB-UniRule"/>
</dbReference>
<evidence type="ECO:0000313" key="7">
    <source>
        <dbReference type="EMBL" id="CAA9211241.1"/>
    </source>
</evidence>
<dbReference type="PANTHER" id="PTHR33317">
    <property type="entry name" value="POLYNUCLEOTIDYL TRANSFERASE, RIBONUCLEASE H-LIKE SUPERFAMILY PROTEIN"/>
    <property type="match status" value="1"/>
</dbReference>
<dbReference type="SMART" id="SM00732">
    <property type="entry name" value="YqgFc"/>
    <property type="match status" value="1"/>
</dbReference>
<dbReference type="GO" id="GO:0005829">
    <property type="term" value="C:cytosol"/>
    <property type="evidence" value="ECO:0007669"/>
    <property type="project" value="TreeGrafter"/>
</dbReference>
<dbReference type="InterPro" id="IPR005227">
    <property type="entry name" value="YqgF"/>
</dbReference>
<dbReference type="InterPro" id="IPR006641">
    <property type="entry name" value="YqgF/RNaseH-like_dom"/>
</dbReference>
<comment type="similarity">
    <text evidence="5">Belongs to the YqgF HJR family.</text>
</comment>
<evidence type="ECO:0000256" key="1">
    <source>
        <dbReference type="ARBA" id="ARBA00022490"/>
    </source>
</evidence>
<dbReference type="EMBL" id="CADCSZ010000009">
    <property type="protein sequence ID" value="CAA9211241.1"/>
    <property type="molecule type" value="Genomic_DNA"/>
</dbReference>
<reference evidence="7" key="1">
    <citation type="submission" date="2020-02" db="EMBL/GenBank/DDBJ databases">
        <authorList>
            <person name="Meier V. D."/>
        </authorList>
    </citation>
    <scope>NUCLEOTIDE SEQUENCE</scope>
    <source>
        <strain evidence="7">AVDCRST_MAG76</strain>
    </source>
</reference>
<dbReference type="GO" id="GO:0004518">
    <property type="term" value="F:nuclease activity"/>
    <property type="evidence" value="ECO:0007669"/>
    <property type="project" value="UniProtKB-KW"/>
</dbReference>
<dbReference type="GO" id="GO:0016788">
    <property type="term" value="F:hydrolase activity, acting on ester bonds"/>
    <property type="evidence" value="ECO:0007669"/>
    <property type="project" value="UniProtKB-UniRule"/>
</dbReference>
<keyword evidence="1 5" id="KW-0963">Cytoplasm</keyword>
<feature type="domain" description="YqgF/RNase H-like" evidence="6">
    <location>
        <begin position="1"/>
        <end position="99"/>
    </location>
</feature>
<dbReference type="AlphaFoldDB" id="A0A6J4GZT2"/>
<dbReference type="EC" id="3.1.-.-" evidence="5"/>
<dbReference type="HAMAP" id="MF_00651">
    <property type="entry name" value="Nuclease_YqgF"/>
    <property type="match status" value="1"/>
</dbReference>
<accession>A0A6J4GZT2</accession>
<evidence type="ECO:0000256" key="2">
    <source>
        <dbReference type="ARBA" id="ARBA00022517"/>
    </source>
</evidence>
<evidence type="ECO:0000256" key="4">
    <source>
        <dbReference type="ARBA" id="ARBA00022801"/>
    </source>
</evidence>
<name>A0A6J4GZT2_9ACTN</name>
<comment type="function">
    <text evidence="5">Could be a nuclease involved in processing of the 5'-end of pre-16S rRNA.</text>
</comment>
<dbReference type="SUPFAM" id="SSF53098">
    <property type="entry name" value="Ribonuclease H-like"/>
    <property type="match status" value="1"/>
</dbReference>
<keyword evidence="4 5" id="KW-0378">Hydrolase</keyword>
<dbReference type="InterPro" id="IPR012337">
    <property type="entry name" value="RNaseH-like_sf"/>
</dbReference>
<dbReference type="NCBIfam" id="TIGR00250">
    <property type="entry name" value="RNAse_H_YqgF"/>
    <property type="match status" value="1"/>
</dbReference>
<protein>
    <recommendedName>
        <fullName evidence="5">Putative pre-16S rRNA nuclease</fullName>
        <ecNumber evidence="5">3.1.-.-</ecNumber>
    </recommendedName>
</protein>
<dbReference type="Gene3D" id="3.30.420.140">
    <property type="entry name" value="YqgF/RNase H-like domain"/>
    <property type="match status" value="1"/>
</dbReference>
<evidence type="ECO:0000256" key="3">
    <source>
        <dbReference type="ARBA" id="ARBA00022722"/>
    </source>
</evidence>
<dbReference type="CDD" id="cd16964">
    <property type="entry name" value="YqgF"/>
    <property type="match status" value="1"/>
</dbReference>
<comment type="subcellular location">
    <subcellularLocation>
        <location evidence="5">Cytoplasm</location>
    </subcellularLocation>
</comment>
<dbReference type="PANTHER" id="PTHR33317:SF4">
    <property type="entry name" value="POLYNUCLEOTIDYL TRANSFERASE, RIBONUCLEASE H-LIKE SUPERFAMILY PROTEIN"/>
    <property type="match status" value="1"/>
</dbReference>
<sequence length="144" mass="15039">MRTLGVDLGSVRVGVALSDPDGILALPLAVLPRSTDLLERLADLVVEHDVGAVVVGLPRSLDGRERQTAMAARREATALAERVGVPVHLQDERLSTVVAHGAMAAAGRTARQRRGSVDASAAAVLLQSWLESPAGRRPEEGPGS</sequence>
<keyword evidence="3 5" id="KW-0540">Nuclease</keyword>
<proteinExistence type="inferred from homology"/>
<gene>
    <name evidence="7" type="ORF">AVDCRST_MAG76-141</name>
</gene>
<evidence type="ECO:0000256" key="5">
    <source>
        <dbReference type="HAMAP-Rule" id="MF_00651"/>
    </source>
</evidence>
<keyword evidence="2 5" id="KW-0690">Ribosome biogenesis</keyword>
<dbReference type="Pfam" id="PF03652">
    <property type="entry name" value="RuvX"/>
    <property type="match status" value="1"/>
</dbReference>
<organism evidence="7">
    <name type="scientific">uncultured Acidimicrobiales bacterium</name>
    <dbReference type="NCBI Taxonomy" id="310071"/>
    <lineage>
        <taxon>Bacteria</taxon>
        <taxon>Bacillati</taxon>
        <taxon>Actinomycetota</taxon>
        <taxon>Acidimicrobiia</taxon>
        <taxon>Acidimicrobiales</taxon>
        <taxon>environmental samples</taxon>
    </lineage>
</organism>
<dbReference type="InterPro" id="IPR037027">
    <property type="entry name" value="YqgF/RNaseH-like_dom_sf"/>
</dbReference>